<reference evidence="4" key="1">
    <citation type="journal article" date="2019" name="Int. J. Syst. Evol. Microbiol.">
        <title>The Global Catalogue of Microorganisms (GCM) 10K type strain sequencing project: providing services to taxonomists for standard genome sequencing and annotation.</title>
        <authorList>
            <consortium name="The Broad Institute Genomics Platform"/>
            <consortium name="The Broad Institute Genome Sequencing Center for Infectious Disease"/>
            <person name="Wu L."/>
            <person name="Ma J."/>
        </authorList>
    </citation>
    <scope>NUCLEOTIDE SEQUENCE [LARGE SCALE GENOMIC DNA]</scope>
    <source>
        <strain evidence="4">JCM 17687</strain>
    </source>
</reference>
<keyword evidence="4" id="KW-1185">Reference proteome</keyword>
<organism evidence="3 4">
    <name type="scientific">Terrabacter aeriphilus</name>
    <dbReference type="NCBI Taxonomy" id="515662"/>
    <lineage>
        <taxon>Bacteria</taxon>
        <taxon>Bacillati</taxon>
        <taxon>Actinomycetota</taxon>
        <taxon>Actinomycetes</taxon>
        <taxon>Micrococcales</taxon>
        <taxon>Intrasporangiaceae</taxon>
        <taxon>Terrabacter</taxon>
    </lineage>
</organism>
<proteinExistence type="inferred from homology"/>
<dbReference type="SUPFAM" id="SSF50475">
    <property type="entry name" value="FMN-binding split barrel"/>
    <property type="match status" value="1"/>
</dbReference>
<evidence type="ECO:0000313" key="4">
    <source>
        <dbReference type="Proteomes" id="UP001500427"/>
    </source>
</evidence>
<dbReference type="InterPro" id="IPR012349">
    <property type="entry name" value="Split_barrel_FMN-bd"/>
</dbReference>
<dbReference type="InterPro" id="IPR004378">
    <property type="entry name" value="F420H2_quin_Rdtase"/>
</dbReference>
<evidence type="ECO:0000256" key="1">
    <source>
        <dbReference type="ARBA" id="ARBA00008710"/>
    </source>
</evidence>
<sequence length="138" mass="15378">MSDWNDKVVAEFRANAGRVGGNFEGAPLLLLHTTGAKSGEARVSPMMFQAVEGGWAVFASYAGLDVNPAWFHNLRAHPDVSIEVGVDGAVETIDVRARVLSPEEREPVWQEQKRRYPGFAEYEKKTERVIPVVLLTRR</sequence>
<dbReference type="Gene3D" id="2.30.110.10">
    <property type="entry name" value="Electron Transport, Fmn-binding Protein, Chain A"/>
    <property type="match status" value="1"/>
</dbReference>
<dbReference type="RefSeq" id="WP_345509270.1">
    <property type="nucleotide sequence ID" value="NZ_BAABIW010000028.1"/>
</dbReference>
<comment type="catalytic activity">
    <reaction evidence="2">
        <text>oxidized coenzyme F420-(gamma-L-Glu)(n) + a quinol + H(+) = reduced coenzyme F420-(gamma-L-Glu)(n) + a quinone</text>
        <dbReference type="Rhea" id="RHEA:39663"/>
        <dbReference type="Rhea" id="RHEA-COMP:12939"/>
        <dbReference type="Rhea" id="RHEA-COMP:14378"/>
        <dbReference type="ChEBI" id="CHEBI:15378"/>
        <dbReference type="ChEBI" id="CHEBI:24646"/>
        <dbReference type="ChEBI" id="CHEBI:132124"/>
        <dbReference type="ChEBI" id="CHEBI:133980"/>
        <dbReference type="ChEBI" id="CHEBI:139511"/>
    </reaction>
</comment>
<accession>A0ABP9JP28</accession>
<dbReference type="Proteomes" id="UP001500427">
    <property type="component" value="Unassembled WGS sequence"/>
</dbReference>
<dbReference type="NCBIfam" id="TIGR00026">
    <property type="entry name" value="hi_GC_TIGR00026"/>
    <property type="match status" value="1"/>
</dbReference>
<name>A0ABP9JP28_9MICO</name>
<comment type="caution">
    <text evidence="3">The sequence shown here is derived from an EMBL/GenBank/DDBJ whole genome shotgun (WGS) entry which is preliminary data.</text>
</comment>
<dbReference type="Pfam" id="PF04075">
    <property type="entry name" value="F420H2_quin_red"/>
    <property type="match status" value="1"/>
</dbReference>
<evidence type="ECO:0000256" key="2">
    <source>
        <dbReference type="ARBA" id="ARBA00049106"/>
    </source>
</evidence>
<dbReference type="PANTHER" id="PTHR39428:SF1">
    <property type="entry name" value="F420H(2)-DEPENDENT QUINONE REDUCTASE RV1261C"/>
    <property type="match status" value="1"/>
</dbReference>
<dbReference type="PANTHER" id="PTHR39428">
    <property type="entry name" value="F420H(2)-DEPENDENT QUINONE REDUCTASE RV1261C"/>
    <property type="match status" value="1"/>
</dbReference>
<dbReference type="EMBL" id="BAABIW010000028">
    <property type="protein sequence ID" value="GAA5036501.1"/>
    <property type="molecule type" value="Genomic_DNA"/>
</dbReference>
<protein>
    <submittedName>
        <fullName evidence="3">Nitroreductase family deazaflavin-dependent oxidoreductase</fullName>
    </submittedName>
</protein>
<comment type="similarity">
    <text evidence="1">Belongs to the F420H(2)-dependent quinone reductase family.</text>
</comment>
<gene>
    <name evidence="3" type="ORF">GCM10023258_39520</name>
</gene>
<evidence type="ECO:0000313" key="3">
    <source>
        <dbReference type="EMBL" id="GAA5036501.1"/>
    </source>
</evidence>